<evidence type="ECO:0008006" key="4">
    <source>
        <dbReference type="Google" id="ProtNLM"/>
    </source>
</evidence>
<evidence type="ECO:0000313" key="2">
    <source>
        <dbReference type="EMBL" id="SDI87144.1"/>
    </source>
</evidence>
<dbReference type="AlphaFoldDB" id="A0A1G8P3T0"/>
<dbReference type="Proteomes" id="UP000182894">
    <property type="component" value="Unassembled WGS sequence"/>
</dbReference>
<dbReference type="OrthoDB" id="6997359at2"/>
<name>A0A1G8P3T0_9PSED</name>
<dbReference type="PROSITE" id="PS51257">
    <property type="entry name" value="PROKAR_LIPOPROTEIN"/>
    <property type="match status" value="1"/>
</dbReference>
<evidence type="ECO:0000256" key="1">
    <source>
        <dbReference type="SAM" id="SignalP"/>
    </source>
</evidence>
<dbReference type="RefSeq" id="WP_074757630.1">
    <property type="nucleotide sequence ID" value="NZ_FNCO01000018.1"/>
</dbReference>
<feature type="chain" id="PRO_5010234353" description="Lipoprotein" evidence="1">
    <location>
        <begin position="23"/>
        <end position="138"/>
    </location>
</feature>
<accession>A0A1G8P3T0</accession>
<feature type="signal peptide" evidence="1">
    <location>
        <begin position="1"/>
        <end position="22"/>
    </location>
</feature>
<protein>
    <recommendedName>
        <fullName evidence="4">Lipoprotein</fullName>
    </recommendedName>
</protein>
<keyword evidence="1" id="KW-0732">Signal</keyword>
<reference evidence="3" key="1">
    <citation type="submission" date="2016-10" db="EMBL/GenBank/DDBJ databases">
        <authorList>
            <person name="Varghese N."/>
            <person name="Submissions S."/>
        </authorList>
    </citation>
    <scope>NUCLEOTIDE SEQUENCE [LARGE SCALE GENOMIC DNA]</scope>
    <source>
        <strain evidence="3">ATCC 700689</strain>
    </source>
</reference>
<evidence type="ECO:0000313" key="3">
    <source>
        <dbReference type="Proteomes" id="UP000182894"/>
    </source>
</evidence>
<proteinExistence type="predicted"/>
<gene>
    <name evidence="2" type="ORF">SAMN05216605_11866</name>
</gene>
<dbReference type="EMBL" id="FNCO01000018">
    <property type="protein sequence ID" value="SDI87144.1"/>
    <property type="molecule type" value="Genomic_DNA"/>
</dbReference>
<keyword evidence="3" id="KW-1185">Reference proteome</keyword>
<sequence length="138" mass="15645">MRLPLSIIALSLLAGCAGPLPAVDPQQAWVDLHTFTGKTLMADKLDGVRTEDGRYFQVTPGKHKLEVRYDYEYAPGGMGLSMDIYNELTCYVTINYDHFEAGHRYRLDVRHIANSIDAQLRDEQRRVLAEEGEIFCIP</sequence>
<organism evidence="2 3">
    <name type="scientific">Pseudomonas abietaniphila</name>
    <dbReference type="NCBI Taxonomy" id="89065"/>
    <lineage>
        <taxon>Bacteria</taxon>
        <taxon>Pseudomonadati</taxon>
        <taxon>Pseudomonadota</taxon>
        <taxon>Gammaproteobacteria</taxon>
        <taxon>Pseudomonadales</taxon>
        <taxon>Pseudomonadaceae</taxon>
        <taxon>Pseudomonas</taxon>
    </lineage>
</organism>